<keyword evidence="3" id="KW-0326">Glycosidase</keyword>
<sequence length="877" mass="99307">MVKQFTKAIIIATLCNCLCLLAIAQSSWKMQPSPLQTRWAKNVTPSATLQEYPRPQMIRSNWENLNGIWNYTITEKDAPIPTTFNDQILVPFPLESALSGVKKPLLPSQRLWYKRTIKKPEIKNNEKVLLHFGAVDWEAIVYINGQKIGDHTGGYFNFSFDITSALKNGDNELIVGVYDPSDEGPNPHGKQVLKPANILYTASSGIWQTVWMETVPAIHIASLKMTPAPDHGYLSLQVNVPGDAANYTVQAIAQNNGATIGNTSGKANASLQVPVPDPHLWSPNDPFLYDLTVKLLYKNKVIDTVRSYFGMRKIEIKKDEKGQDRIFLNNKYTYNLGVLDQGFWPDGLYTAPTDEALKFDVLAIKSMGFNTVRKHVKVEPARWYYHCDKEGILVWQDMVTCANETATARKNFEKENIENVTQLYNYPSIICWVLFNEGWARYDQQRLTEAMKKMDPSRIVDGHTGENYDRGSPNNPLDKWISSDMTDIHDYPGPGIPPALPGKARVLGEWGGVQVKTPQHQWNDADGWGYISIPAAAFTEKYSFLNKHLKILEEEGLSGSIYTEPFDVETEENGLISYDREIIKIPVGKLRQIHGTLVPPTSDVAANFTVRDIDTTNPDNKYAALLDQYRNGKKDQIFLRDLAQMALRVNDKTNAARIAEDYISQLHQPLTANQWSFINKFTNSSKDKGFSLIQQGRDEMNRVLGNRKADVKLMTIVYQEIIEPHVKSPDANPDWNSMEEKSNQYGPAGEEIFLRAKTIHLLNKQDWNSFASTADRYVDKFAANISAQELNNYAWSVFENLSDATHLSNALAWSKLCIQQGDEPSFIDTYANVLYKSGNKADAITYEEKALKLAPDNEKKTYQDTLEKMRKGEKTWK</sequence>
<feature type="domain" description="Beta-mannosidase-like galactose-binding" evidence="6">
    <location>
        <begin position="109"/>
        <end position="184"/>
    </location>
</feature>
<dbReference type="Pfam" id="PF00703">
    <property type="entry name" value="Glyco_hydro_2"/>
    <property type="match status" value="1"/>
</dbReference>
<dbReference type="InterPro" id="IPR006103">
    <property type="entry name" value="Glyco_hydro_2_cat"/>
</dbReference>
<keyword evidence="8" id="KW-1185">Reference proteome</keyword>
<dbReference type="InterPro" id="IPR006102">
    <property type="entry name" value="Ig-like_GH2"/>
</dbReference>
<dbReference type="PROSITE" id="PS50005">
    <property type="entry name" value="TPR"/>
    <property type="match status" value="1"/>
</dbReference>
<feature type="domain" description="Glycoside hydrolase family 2 catalytic" evidence="5">
    <location>
        <begin position="352"/>
        <end position="461"/>
    </location>
</feature>
<dbReference type="AlphaFoldDB" id="A0A3S1AVM4"/>
<dbReference type="InterPro" id="IPR054593">
    <property type="entry name" value="Beta-mannosidase-like_N2"/>
</dbReference>
<comment type="caution">
    <text evidence="7">The sequence shown here is derived from an EMBL/GenBank/DDBJ whole genome shotgun (WGS) entry which is preliminary data.</text>
</comment>
<dbReference type="Gene3D" id="2.60.120.260">
    <property type="entry name" value="Galactose-binding domain-like"/>
    <property type="match status" value="1"/>
</dbReference>
<evidence type="ECO:0000256" key="1">
    <source>
        <dbReference type="ARBA" id="ARBA00007401"/>
    </source>
</evidence>
<dbReference type="SUPFAM" id="SSF49785">
    <property type="entry name" value="Galactose-binding domain-like"/>
    <property type="match status" value="1"/>
</dbReference>
<evidence type="ECO:0000259" key="4">
    <source>
        <dbReference type="Pfam" id="PF00703"/>
    </source>
</evidence>
<dbReference type="Gene3D" id="3.20.20.80">
    <property type="entry name" value="Glycosidases"/>
    <property type="match status" value="1"/>
</dbReference>
<accession>A0A3S1AVM4</accession>
<protein>
    <submittedName>
        <fullName evidence="7">Glycoside hydrolase family 2</fullName>
    </submittedName>
</protein>
<dbReference type="Proteomes" id="UP000281028">
    <property type="component" value="Unassembled WGS sequence"/>
</dbReference>
<feature type="domain" description="Glycoside hydrolase family 2 immunoglobulin-like beta-sandwich" evidence="4">
    <location>
        <begin position="219"/>
        <end position="312"/>
    </location>
</feature>
<evidence type="ECO:0000313" key="8">
    <source>
        <dbReference type="Proteomes" id="UP000281028"/>
    </source>
</evidence>
<proteinExistence type="inferred from homology"/>
<dbReference type="PANTHER" id="PTHR42732">
    <property type="entry name" value="BETA-GALACTOSIDASE"/>
    <property type="match status" value="1"/>
</dbReference>
<dbReference type="OrthoDB" id="9801077at2"/>
<dbReference type="PANTHER" id="PTHR42732:SF2">
    <property type="entry name" value="BETA-MANNOSIDASE"/>
    <property type="match status" value="1"/>
</dbReference>
<evidence type="ECO:0000256" key="2">
    <source>
        <dbReference type="ARBA" id="ARBA00022801"/>
    </source>
</evidence>
<dbReference type="InterPro" id="IPR051913">
    <property type="entry name" value="GH2_Domain-Containing"/>
</dbReference>
<evidence type="ECO:0000259" key="5">
    <source>
        <dbReference type="Pfam" id="PF02836"/>
    </source>
</evidence>
<organism evidence="7 8">
    <name type="scientific">Chitinophaga solisilvae</name>
    <dbReference type="NCBI Taxonomy" id="1233460"/>
    <lineage>
        <taxon>Bacteria</taxon>
        <taxon>Pseudomonadati</taxon>
        <taxon>Bacteroidota</taxon>
        <taxon>Chitinophagia</taxon>
        <taxon>Chitinophagales</taxon>
        <taxon>Chitinophagaceae</taxon>
        <taxon>Chitinophaga</taxon>
    </lineage>
</organism>
<dbReference type="InterPro" id="IPR013783">
    <property type="entry name" value="Ig-like_fold"/>
</dbReference>
<evidence type="ECO:0000256" key="3">
    <source>
        <dbReference type="ARBA" id="ARBA00023295"/>
    </source>
</evidence>
<name>A0A3S1AVM4_9BACT</name>
<comment type="similarity">
    <text evidence="1">Belongs to the glycosyl hydrolase 2 family.</text>
</comment>
<dbReference type="Pfam" id="PF22666">
    <property type="entry name" value="Glyco_hydro_2_N2"/>
    <property type="match status" value="1"/>
</dbReference>
<dbReference type="EMBL" id="RIAR02000001">
    <property type="protein sequence ID" value="NSL90754.1"/>
    <property type="molecule type" value="Genomic_DNA"/>
</dbReference>
<dbReference type="SUPFAM" id="SSF51445">
    <property type="entry name" value="(Trans)glycosidases"/>
    <property type="match status" value="1"/>
</dbReference>
<dbReference type="Gene3D" id="2.60.40.10">
    <property type="entry name" value="Immunoglobulins"/>
    <property type="match status" value="1"/>
</dbReference>
<evidence type="ECO:0000313" key="7">
    <source>
        <dbReference type="EMBL" id="NSL90754.1"/>
    </source>
</evidence>
<dbReference type="InterPro" id="IPR008979">
    <property type="entry name" value="Galactose-bd-like_sf"/>
</dbReference>
<reference evidence="7" key="1">
    <citation type="submission" date="2020-05" db="EMBL/GenBank/DDBJ databases">
        <title>Chitinophaga laudate sp. nov., isolated from a tropical peat swamp.</title>
        <authorList>
            <person name="Goh C.B.S."/>
            <person name="Lee M.S."/>
            <person name="Parimannan S."/>
            <person name="Pasbakhsh P."/>
            <person name="Yule C.M."/>
            <person name="Rajandas H."/>
            <person name="Loke S."/>
            <person name="Croft L."/>
            <person name="Tan J.B.L."/>
        </authorList>
    </citation>
    <scope>NUCLEOTIDE SEQUENCE</scope>
    <source>
        <strain evidence="7">Mgbs1</strain>
    </source>
</reference>
<dbReference type="SUPFAM" id="SSF49303">
    <property type="entry name" value="beta-Galactosidase/glucuronidase domain"/>
    <property type="match status" value="1"/>
</dbReference>
<gene>
    <name evidence="7" type="ORF">ECE50_028280</name>
</gene>
<dbReference type="GO" id="GO:0004553">
    <property type="term" value="F:hydrolase activity, hydrolyzing O-glycosyl compounds"/>
    <property type="evidence" value="ECO:0007669"/>
    <property type="project" value="InterPro"/>
</dbReference>
<dbReference type="InterPro" id="IPR036156">
    <property type="entry name" value="Beta-gal/glucu_dom_sf"/>
</dbReference>
<dbReference type="InterPro" id="IPR019734">
    <property type="entry name" value="TPR_rpt"/>
</dbReference>
<keyword evidence="2 7" id="KW-0378">Hydrolase</keyword>
<dbReference type="GO" id="GO:0005975">
    <property type="term" value="P:carbohydrate metabolic process"/>
    <property type="evidence" value="ECO:0007669"/>
    <property type="project" value="InterPro"/>
</dbReference>
<dbReference type="Pfam" id="PF02836">
    <property type="entry name" value="Glyco_hydro_2_C"/>
    <property type="match status" value="1"/>
</dbReference>
<evidence type="ECO:0000259" key="6">
    <source>
        <dbReference type="Pfam" id="PF22666"/>
    </source>
</evidence>
<dbReference type="InterPro" id="IPR017853">
    <property type="entry name" value="GH"/>
</dbReference>